<dbReference type="AlphaFoldDB" id="A0A210R455"/>
<dbReference type="Proteomes" id="UP000242188">
    <property type="component" value="Unassembled WGS sequence"/>
</dbReference>
<feature type="signal peptide" evidence="1">
    <location>
        <begin position="1"/>
        <end position="22"/>
    </location>
</feature>
<comment type="caution">
    <text evidence="2">The sequence shown here is derived from an EMBL/GenBank/DDBJ whole genome shotgun (WGS) entry which is preliminary data.</text>
</comment>
<feature type="chain" id="PRO_5013052599" evidence="1">
    <location>
        <begin position="23"/>
        <end position="187"/>
    </location>
</feature>
<dbReference type="OrthoDB" id="10438353at2759"/>
<gene>
    <name evidence="2" type="ORF">KP79_PYT21895</name>
</gene>
<dbReference type="EMBL" id="NEDP02000466">
    <property type="protein sequence ID" value="OWF55787.1"/>
    <property type="molecule type" value="Genomic_DNA"/>
</dbReference>
<organism evidence="2 3">
    <name type="scientific">Mizuhopecten yessoensis</name>
    <name type="common">Japanese scallop</name>
    <name type="synonym">Patinopecten yessoensis</name>
    <dbReference type="NCBI Taxonomy" id="6573"/>
    <lineage>
        <taxon>Eukaryota</taxon>
        <taxon>Metazoa</taxon>
        <taxon>Spiralia</taxon>
        <taxon>Lophotrochozoa</taxon>
        <taxon>Mollusca</taxon>
        <taxon>Bivalvia</taxon>
        <taxon>Autobranchia</taxon>
        <taxon>Pteriomorphia</taxon>
        <taxon>Pectinida</taxon>
        <taxon>Pectinoidea</taxon>
        <taxon>Pectinidae</taxon>
        <taxon>Mizuhopecten</taxon>
    </lineage>
</organism>
<evidence type="ECO:0000313" key="2">
    <source>
        <dbReference type="EMBL" id="OWF55787.1"/>
    </source>
</evidence>
<accession>A0A210R455</accession>
<keyword evidence="1" id="KW-0732">Signal</keyword>
<evidence type="ECO:0000313" key="3">
    <source>
        <dbReference type="Proteomes" id="UP000242188"/>
    </source>
</evidence>
<name>A0A210R455_MIZYE</name>
<reference evidence="2 3" key="1">
    <citation type="journal article" date="2017" name="Nat. Ecol. Evol.">
        <title>Scallop genome provides insights into evolution of bilaterian karyotype and development.</title>
        <authorList>
            <person name="Wang S."/>
            <person name="Zhang J."/>
            <person name="Jiao W."/>
            <person name="Li J."/>
            <person name="Xun X."/>
            <person name="Sun Y."/>
            <person name="Guo X."/>
            <person name="Huan P."/>
            <person name="Dong B."/>
            <person name="Zhang L."/>
            <person name="Hu X."/>
            <person name="Sun X."/>
            <person name="Wang J."/>
            <person name="Zhao C."/>
            <person name="Wang Y."/>
            <person name="Wang D."/>
            <person name="Huang X."/>
            <person name="Wang R."/>
            <person name="Lv J."/>
            <person name="Li Y."/>
            <person name="Zhang Z."/>
            <person name="Liu B."/>
            <person name="Lu W."/>
            <person name="Hui Y."/>
            <person name="Liang J."/>
            <person name="Zhou Z."/>
            <person name="Hou R."/>
            <person name="Li X."/>
            <person name="Liu Y."/>
            <person name="Li H."/>
            <person name="Ning X."/>
            <person name="Lin Y."/>
            <person name="Zhao L."/>
            <person name="Xing Q."/>
            <person name="Dou J."/>
            <person name="Li Y."/>
            <person name="Mao J."/>
            <person name="Guo H."/>
            <person name="Dou H."/>
            <person name="Li T."/>
            <person name="Mu C."/>
            <person name="Jiang W."/>
            <person name="Fu Q."/>
            <person name="Fu X."/>
            <person name="Miao Y."/>
            <person name="Liu J."/>
            <person name="Yu Q."/>
            <person name="Li R."/>
            <person name="Liao H."/>
            <person name="Li X."/>
            <person name="Kong Y."/>
            <person name="Jiang Z."/>
            <person name="Chourrout D."/>
            <person name="Li R."/>
            <person name="Bao Z."/>
        </authorList>
    </citation>
    <scope>NUCLEOTIDE SEQUENCE [LARGE SCALE GENOMIC DNA]</scope>
    <source>
        <strain evidence="2 3">PY_sf001</strain>
    </source>
</reference>
<sequence length="187" mass="21034">MTGNVITLGVWIIVVYTYMTETTVSSQNASVTTSAPQSSQSLCPTFPVEQENKKLTFAMIPNKCELKVRVRVVMRNTKYMRSLSFLKGRGVKPNVRRNLHLTEVEMVPTETTTPVGGSDNMTTTEAPAACPDYRIRNIGLLTVIDTVKNVCQLVVGVQRIRIDTPSTRGRDRFDFVPVFHYLEEDIF</sequence>
<evidence type="ECO:0000256" key="1">
    <source>
        <dbReference type="SAM" id="SignalP"/>
    </source>
</evidence>
<proteinExistence type="predicted"/>
<keyword evidence="3" id="KW-1185">Reference proteome</keyword>
<protein>
    <submittedName>
        <fullName evidence="2">Uncharacterized protein</fullName>
    </submittedName>
</protein>